<sequence>MSIPTTALADADTLTLTLATQVGQLLAARGHQVTTAESCTGGLIAGAITEVAGSSAWFERGFVTYANQAKVDMLAVPPGFLQTLGAVSEPVVAAMAQGAAEAAQAQWAVAVSGIAGPGGGSADKPVGTVWLAWACPHGIFTERQWFGGDRSAIRTQTVQRALQRLIELIKETA</sequence>
<dbReference type="NCBIfam" id="TIGR00199">
    <property type="entry name" value="PncC_domain"/>
    <property type="match status" value="1"/>
</dbReference>
<dbReference type="STRING" id="857265.WG78_08190"/>
<dbReference type="OrthoDB" id="9801454at2"/>
<evidence type="ECO:0000259" key="1">
    <source>
        <dbReference type="Pfam" id="PF02464"/>
    </source>
</evidence>
<keyword evidence="2" id="KW-0378">Hydrolase</keyword>
<dbReference type="RefSeq" id="WP_053937310.1">
    <property type="nucleotide sequence ID" value="NZ_LAQT01000006.1"/>
</dbReference>
<proteinExistence type="predicted"/>
<name>A0A0N0XLP3_9NEIS</name>
<dbReference type="EC" id="3.5.1.42" evidence="2"/>
<accession>A0A0N0XLP3</accession>
<gene>
    <name evidence="2" type="primary">pncC</name>
    <name evidence="2" type="ORF">WG78_08190</name>
</gene>
<dbReference type="PATRIC" id="fig|857265.3.peg.1678"/>
<keyword evidence="3" id="KW-1185">Reference proteome</keyword>
<dbReference type="InterPro" id="IPR036653">
    <property type="entry name" value="CinA-like_C"/>
</dbReference>
<reference evidence="2 3" key="1">
    <citation type="submission" date="2015-07" db="EMBL/GenBank/DDBJ databases">
        <title>Draft genome sequence of the Amantichitinum ursilacus IGB-41, a new chitin-degrading bacterium.</title>
        <authorList>
            <person name="Kirstahler P."/>
            <person name="Guenther M."/>
            <person name="Grumaz C."/>
            <person name="Rupp S."/>
            <person name="Zibek S."/>
            <person name="Sohn K."/>
        </authorList>
    </citation>
    <scope>NUCLEOTIDE SEQUENCE [LARGE SCALE GENOMIC DNA]</scope>
    <source>
        <strain evidence="2 3">IGB-41</strain>
    </source>
</reference>
<dbReference type="GO" id="GO:0019159">
    <property type="term" value="F:nicotinamide-nucleotide amidase activity"/>
    <property type="evidence" value="ECO:0007669"/>
    <property type="project" value="UniProtKB-EC"/>
</dbReference>
<feature type="domain" description="CinA C-terminal" evidence="1">
    <location>
        <begin position="17"/>
        <end position="168"/>
    </location>
</feature>
<dbReference type="SUPFAM" id="SSF142433">
    <property type="entry name" value="CinA-like"/>
    <property type="match status" value="1"/>
</dbReference>
<comment type="caution">
    <text evidence="2">The sequence shown here is derived from an EMBL/GenBank/DDBJ whole genome shotgun (WGS) entry which is preliminary data.</text>
</comment>
<evidence type="ECO:0000313" key="2">
    <source>
        <dbReference type="EMBL" id="KPC53485.1"/>
    </source>
</evidence>
<dbReference type="InterPro" id="IPR008136">
    <property type="entry name" value="CinA_C"/>
</dbReference>
<dbReference type="EMBL" id="LAQT01000006">
    <property type="protein sequence ID" value="KPC53485.1"/>
    <property type="molecule type" value="Genomic_DNA"/>
</dbReference>
<dbReference type="Gene3D" id="3.90.950.20">
    <property type="entry name" value="CinA-like"/>
    <property type="match status" value="1"/>
</dbReference>
<organism evidence="2 3">
    <name type="scientific">Amantichitinum ursilacus</name>
    <dbReference type="NCBI Taxonomy" id="857265"/>
    <lineage>
        <taxon>Bacteria</taxon>
        <taxon>Pseudomonadati</taxon>
        <taxon>Pseudomonadota</taxon>
        <taxon>Betaproteobacteria</taxon>
        <taxon>Neisseriales</taxon>
        <taxon>Chitinibacteraceae</taxon>
        <taxon>Amantichitinum</taxon>
    </lineage>
</organism>
<dbReference type="AlphaFoldDB" id="A0A0N0XLP3"/>
<protein>
    <submittedName>
        <fullName evidence="2">Nicotinamide-nucleotide amidohydrolase PncC</fullName>
        <ecNumber evidence="2">3.5.1.42</ecNumber>
    </submittedName>
</protein>
<dbReference type="Pfam" id="PF02464">
    <property type="entry name" value="CinA"/>
    <property type="match status" value="1"/>
</dbReference>
<evidence type="ECO:0000313" key="3">
    <source>
        <dbReference type="Proteomes" id="UP000037939"/>
    </source>
</evidence>
<dbReference type="Proteomes" id="UP000037939">
    <property type="component" value="Unassembled WGS sequence"/>
</dbReference>